<sequence length="182" mass="20019">MTQQAAEPVALAANPGIPTRSLVHLTVALRIFVGLDWFSNVIAKIVGQNHFDWGFFDFNLVNQDTAHRILQQAVASTHIAPLHWFYGSVVLPNFGFFQGFLLLAELGVAIGLTFGLLTRVAAIGGLLLLGPIWLMLLHTNQYLWTYPLDLFPLLLLAIVPAGRVAGLDGKIIRRLGKSVWPL</sequence>
<evidence type="ECO:0008006" key="4">
    <source>
        <dbReference type="Google" id="ProtNLM"/>
    </source>
</evidence>
<evidence type="ECO:0000313" key="3">
    <source>
        <dbReference type="Proteomes" id="UP001330812"/>
    </source>
</evidence>
<name>A0ABZ1IMF3_9PSEU</name>
<reference evidence="2 3" key="1">
    <citation type="journal article" date="2015" name="Int. J. Syst. Evol. Microbiol.">
        <title>Amycolatopsis rhabdoformis sp. nov., an actinomycete isolated from a tropical forest soil.</title>
        <authorList>
            <person name="Souza W.R."/>
            <person name="Silva R.E."/>
            <person name="Goodfellow M."/>
            <person name="Busarakam K."/>
            <person name="Figueiro F.S."/>
            <person name="Ferreira D."/>
            <person name="Rodrigues-Filho E."/>
            <person name="Moraes L.A.B."/>
            <person name="Zucchi T.D."/>
        </authorList>
    </citation>
    <scope>NUCLEOTIDE SEQUENCE [LARGE SCALE GENOMIC DNA]</scope>
    <source>
        <strain evidence="2 3">NCIMB 14900</strain>
    </source>
</reference>
<dbReference type="Proteomes" id="UP001330812">
    <property type="component" value="Chromosome"/>
</dbReference>
<keyword evidence="1" id="KW-0472">Membrane</keyword>
<gene>
    <name evidence="2" type="ORF">VSH64_23605</name>
</gene>
<evidence type="ECO:0000256" key="1">
    <source>
        <dbReference type="SAM" id="Phobius"/>
    </source>
</evidence>
<keyword evidence="1" id="KW-1133">Transmembrane helix</keyword>
<protein>
    <recommendedName>
        <fullName evidence="4">DoxX family membrane protein</fullName>
    </recommendedName>
</protein>
<feature type="transmembrane region" description="Helical" evidence="1">
    <location>
        <begin position="150"/>
        <end position="167"/>
    </location>
</feature>
<dbReference type="EMBL" id="CP142149">
    <property type="protein sequence ID" value="WSE35021.1"/>
    <property type="molecule type" value="Genomic_DNA"/>
</dbReference>
<proteinExistence type="predicted"/>
<keyword evidence="3" id="KW-1185">Reference proteome</keyword>
<organism evidence="2 3">
    <name type="scientific">Amycolatopsis rhabdoformis</name>
    <dbReference type="NCBI Taxonomy" id="1448059"/>
    <lineage>
        <taxon>Bacteria</taxon>
        <taxon>Bacillati</taxon>
        <taxon>Actinomycetota</taxon>
        <taxon>Actinomycetes</taxon>
        <taxon>Pseudonocardiales</taxon>
        <taxon>Pseudonocardiaceae</taxon>
        <taxon>Amycolatopsis</taxon>
    </lineage>
</organism>
<keyword evidence="1" id="KW-0812">Transmembrane</keyword>
<evidence type="ECO:0000313" key="2">
    <source>
        <dbReference type="EMBL" id="WSE35021.1"/>
    </source>
</evidence>
<accession>A0ABZ1IMF3</accession>
<dbReference type="RefSeq" id="WP_326837828.1">
    <property type="nucleotide sequence ID" value="NZ_CP142149.1"/>
</dbReference>
<feature type="transmembrane region" description="Helical" evidence="1">
    <location>
        <begin position="116"/>
        <end position="138"/>
    </location>
</feature>